<gene>
    <name evidence="8" type="ORF">FE633_16420</name>
</gene>
<feature type="transmembrane region" description="Helical" evidence="6">
    <location>
        <begin position="409"/>
        <end position="431"/>
    </location>
</feature>
<feature type="domain" description="Major facilitator superfamily (MFS) profile" evidence="7">
    <location>
        <begin position="72"/>
        <end position="459"/>
    </location>
</feature>
<dbReference type="PANTHER" id="PTHR23508:SF10">
    <property type="entry name" value="CARBOXYLIC ACID TRANSPORTER PROTEIN HOMOLOG"/>
    <property type="match status" value="1"/>
</dbReference>
<dbReference type="PANTHER" id="PTHR23508">
    <property type="entry name" value="CARBOXYLIC ACID TRANSPORTER PROTEIN HOMOLOG"/>
    <property type="match status" value="1"/>
</dbReference>
<dbReference type="EMBL" id="VBZC01000016">
    <property type="protein sequence ID" value="TLS45041.1"/>
    <property type="molecule type" value="Genomic_DNA"/>
</dbReference>
<comment type="subcellular location">
    <subcellularLocation>
        <location evidence="1">Cell membrane</location>
        <topology evidence="1">Multi-pass membrane protein</topology>
    </subcellularLocation>
</comment>
<organism evidence="8 9">
    <name type="scientific">Streptomyces montanus</name>
    <dbReference type="NCBI Taxonomy" id="2580423"/>
    <lineage>
        <taxon>Bacteria</taxon>
        <taxon>Bacillati</taxon>
        <taxon>Actinomycetota</taxon>
        <taxon>Actinomycetes</taxon>
        <taxon>Kitasatosporales</taxon>
        <taxon>Streptomycetaceae</taxon>
        <taxon>Streptomyces</taxon>
    </lineage>
</organism>
<feature type="transmembrane region" description="Helical" evidence="6">
    <location>
        <begin position="371"/>
        <end position="397"/>
    </location>
</feature>
<dbReference type="SUPFAM" id="SSF103473">
    <property type="entry name" value="MFS general substrate transporter"/>
    <property type="match status" value="1"/>
</dbReference>
<evidence type="ECO:0000256" key="2">
    <source>
        <dbReference type="ARBA" id="ARBA00022692"/>
    </source>
</evidence>
<evidence type="ECO:0000259" key="7">
    <source>
        <dbReference type="PROSITE" id="PS50850"/>
    </source>
</evidence>
<evidence type="ECO:0000256" key="4">
    <source>
        <dbReference type="ARBA" id="ARBA00023136"/>
    </source>
</evidence>
<dbReference type="GO" id="GO:0005886">
    <property type="term" value="C:plasma membrane"/>
    <property type="evidence" value="ECO:0007669"/>
    <property type="project" value="UniProtKB-SubCell"/>
</dbReference>
<protein>
    <submittedName>
        <fullName evidence="8">MFS transporter</fullName>
    </submittedName>
</protein>
<keyword evidence="3 6" id="KW-1133">Transmembrane helix</keyword>
<keyword evidence="9" id="KW-1185">Reference proteome</keyword>
<evidence type="ECO:0000256" key="6">
    <source>
        <dbReference type="SAM" id="Phobius"/>
    </source>
</evidence>
<dbReference type="PROSITE" id="PS00216">
    <property type="entry name" value="SUGAR_TRANSPORT_1"/>
    <property type="match status" value="1"/>
</dbReference>
<feature type="transmembrane region" description="Helical" evidence="6">
    <location>
        <begin position="437"/>
        <end position="455"/>
    </location>
</feature>
<dbReference type="AlphaFoldDB" id="A0A5R9FNW7"/>
<evidence type="ECO:0000256" key="5">
    <source>
        <dbReference type="SAM" id="MobiDB-lite"/>
    </source>
</evidence>
<evidence type="ECO:0000313" key="9">
    <source>
        <dbReference type="Proteomes" id="UP000305906"/>
    </source>
</evidence>
<feature type="region of interest" description="Disordered" evidence="5">
    <location>
        <begin position="1"/>
        <end position="57"/>
    </location>
</feature>
<dbReference type="InterPro" id="IPR005829">
    <property type="entry name" value="Sugar_transporter_CS"/>
</dbReference>
<keyword evidence="2 6" id="KW-0812">Transmembrane</keyword>
<comment type="caution">
    <text evidence="8">The sequence shown here is derived from an EMBL/GenBank/DDBJ whole genome shotgun (WGS) entry which is preliminary data.</text>
</comment>
<evidence type="ECO:0000256" key="1">
    <source>
        <dbReference type="ARBA" id="ARBA00004651"/>
    </source>
</evidence>
<feature type="transmembrane region" description="Helical" evidence="6">
    <location>
        <begin position="139"/>
        <end position="161"/>
    </location>
</feature>
<dbReference type="Pfam" id="PF07690">
    <property type="entry name" value="MFS_1"/>
    <property type="match status" value="1"/>
</dbReference>
<feature type="transmembrane region" description="Helical" evidence="6">
    <location>
        <begin position="318"/>
        <end position="338"/>
    </location>
</feature>
<evidence type="ECO:0000256" key="3">
    <source>
        <dbReference type="ARBA" id="ARBA00022989"/>
    </source>
</evidence>
<proteinExistence type="predicted"/>
<feature type="transmembrane region" description="Helical" evidence="6">
    <location>
        <begin position="226"/>
        <end position="245"/>
    </location>
</feature>
<dbReference type="InterPro" id="IPR020846">
    <property type="entry name" value="MFS_dom"/>
</dbReference>
<evidence type="ECO:0000313" key="8">
    <source>
        <dbReference type="EMBL" id="TLS45041.1"/>
    </source>
</evidence>
<dbReference type="CDD" id="cd17371">
    <property type="entry name" value="MFS_MucK"/>
    <property type="match status" value="1"/>
</dbReference>
<name>A0A5R9FNW7_9ACTN</name>
<dbReference type="PROSITE" id="PS50850">
    <property type="entry name" value="MFS"/>
    <property type="match status" value="1"/>
</dbReference>
<feature type="compositionally biased region" description="Low complexity" evidence="5">
    <location>
        <begin position="38"/>
        <end position="49"/>
    </location>
</feature>
<dbReference type="FunFam" id="1.20.1250.20:FF:000253">
    <property type="entry name" value="Transporter, major facilitator family"/>
    <property type="match status" value="1"/>
</dbReference>
<accession>A0A5R9FNW7</accession>
<reference evidence="8 9" key="1">
    <citation type="submission" date="2019-05" db="EMBL/GenBank/DDBJ databases">
        <title>Streptomyces sp. NEAU-C151, a novel actinomycete isolated from soil.</title>
        <authorList>
            <person name="Han L."/>
            <person name="Jiang H."/>
        </authorList>
    </citation>
    <scope>NUCLEOTIDE SEQUENCE [LARGE SCALE GENOMIC DNA]</scope>
    <source>
        <strain evidence="8 9">NEAU-C151</strain>
    </source>
</reference>
<dbReference type="GO" id="GO:0046943">
    <property type="term" value="F:carboxylic acid transmembrane transporter activity"/>
    <property type="evidence" value="ECO:0007669"/>
    <property type="project" value="TreeGrafter"/>
</dbReference>
<dbReference type="Gene3D" id="1.20.1250.20">
    <property type="entry name" value="MFS general substrate transporter like domains"/>
    <property type="match status" value="2"/>
</dbReference>
<dbReference type="InterPro" id="IPR036259">
    <property type="entry name" value="MFS_trans_sf"/>
</dbReference>
<dbReference type="PROSITE" id="PS00217">
    <property type="entry name" value="SUGAR_TRANSPORT_2"/>
    <property type="match status" value="1"/>
</dbReference>
<feature type="transmembrane region" description="Helical" evidence="6">
    <location>
        <begin position="109"/>
        <end position="130"/>
    </location>
</feature>
<dbReference type="Proteomes" id="UP000305906">
    <property type="component" value="Unassembled WGS sequence"/>
</dbReference>
<feature type="transmembrane region" description="Helical" evidence="6">
    <location>
        <begin position="197"/>
        <end position="220"/>
    </location>
</feature>
<keyword evidence="4 6" id="KW-0472">Membrane</keyword>
<dbReference type="InterPro" id="IPR011701">
    <property type="entry name" value="MFS"/>
</dbReference>
<feature type="transmembrane region" description="Helical" evidence="6">
    <location>
        <begin position="280"/>
        <end position="298"/>
    </location>
</feature>
<feature type="transmembrane region" description="Helical" evidence="6">
    <location>
        <begin position="347"/>
        <end position="365"/>
    </location>
</feature>
<sequence>MRPHRVVVVAGPTDRPAPPAATAPNVSSYQSFSHREVTVTSTPTSSPPTTERDDESGSFAWYGTMTPQGRRAFKGAFGGYALDSYDFQVLPLSMVAIAAYFSLTTAQTGLMTTVTLLVSALGGVLAGVLIDRVGRVRTLMITVATYAVFTVLCGFAVNYPMLLACRALQGLGFGGEWAAGAVLVAEYARTRYRGRVLAFIQSSWAVGWALAVIVATLVMDNVDPDLAWRIMFWTGALPALLLVYVRRNVKDAPEVTERLAQKEARVPLSSIFQGSLTRKTLFATLLATGVQGGYYTIATWLPTYLKTERGLTVVGTGGYLSTLISGAFCGYITGGFLVDRLGRKKSFALFAVLSAALLITYINIPQGSNDLLLILGFPLGFSSSAIFAGFGSFLAELYPNAVRGTGQSFTYNVGRAIGAFFPTAVGFSAGSAGVGSALVYGAIGYCIALVALLGLPETRGTELA</sequence>